<reference evidence="1" key="1">
    <citation type="submission" date="2021-02" db="EMBL/GenBank/DDBJ databases">
        <authorList>
            <person name="Cremers G."/>
            <person name="Picone N."/>
        </authorList>
    </citation>
    <scope>NUCLEOTIDE SEQUENCE</scope>
    <source>
        <strain evidence="1">PQ17</strain>
    </source>
</reference>
<comment type="caution">
    <text evidence="1">The sequence shown here is derived from an EMBL/GenBank/DDBJ whole genome shotgun (WGS) entry which is preliminary data.</text>
</comment>
<organism evidence="1 2">
    <name type="scientific">Candidatus Methylacidithermus pantelleriae</name>
    <dbReference type="NCBI Taxonomy" id="2744239"/>
    <lineage>
        <taxon>Bacteria</taxon>
        <taxon>Pseudomonadati</taxon>
        <taxon>Verrucomicrobiota</taxon>
        <taxon>Methylacidiphilae</taxon>
        <taxon>Methylacidiphilales</taxon>
        <taxon>Methylacidiphilaceae</taxon>
        <taxon>Candidatus Methylacidithermus</taxon>
    </lineage>
</organism>
<dbReference type="Proteomes" id="UP000663859">
    <property type="component" value="Unassembled WGS sequence"/>
</dbReference>
<gene>
    <name evidence="1" type="ORF">MPNT_120062</name>
</gene>
<accession>A0A8J2BGV2</accession>
<protein>
    <submittedName>
        <fullName evidence="1">Uncharacterized protein</fullName>
    </submittedName>
</protein>
<dbReference type="EMBL" id="CAJNOB010000004">
    <property type="protein sequence ID" value="CAF0692572.1"/>
    <property type="molecule type" value="Genomic_DNA"/>
</dbReference>
<dbReference type="AlphaFoldDB" id="A0A8J2BGV2"/>
<sequence length="37" mass="4488">MVDRIERTDRIVGDLYEVTVCLCGRLYRKEIRAEPRY</sequence>
<proteinExistence type="predicted"/>
<keyword evidence="2" id="KW-1185">Reference proteome</keyword>
<evidence type="ECO:0000313" key="1">
    <source>
        <dbReference type="EMBL" id="CAF0692572.1"/>
    </source>
</evidence>
<evidence type="ECO:0000313" key="2">
    <source>
        <dbReference type="Proteomes" id="UP000663859"/>
    </source>
</evidence>
<name>A0A8J2BGV2_9BACT</name>